<keyword evidence="4 11" id="KW-0032">Aminotransferase</keyword>
<dbReference type="Proteomes" id="UP000233375">
    <property type="component" value="Unassembled WGS sequence"/>
</dbReference>
<dbReference type="RefSeq" id="WP_101175175.1">
    <property type="nucleotide sequence ID" value="NZ_PISE01000003.1"/>
</dbReference>
<gene>
    <name evidence="11" type="primary">serC</name>
    <name evidence="14" type="ORF">CWS01_00995</name>
</gene>
<dbReference type="GO" id="GO:0005737">
    <property type="term" value="C:cytoplasm"/>
    <property type="evidence" value="ECO:0007669"/>
    <property type="project" value="UniProtKB-SubCell"/>
</dbReference>
<feature type="domain" description="Aminotransferase class V" evidence="13">
    <location>
        <begin position="5"/>
        <end position="348"/>
    </location>
</feature>
<evidence type="ECO:0000256" key="11">
    <source>
        <dbReference type="HAMAP-Rule" id="MF_00160"/>
    </source>
</evidence>
<evidence type="ECO:0000256" key="10">
    <source>
        <dbReference type="ARBA" id="ARBA00049007"/>
    </source>
</evidence>
<dbReference type="InterPro" id="IPR022278">
    <property type="entry name" value="Pser_aminoTfrase"/>
</dbReference>
<feature type="binding site" evidence="11">
    <location>
        <position position="102"/>
    </location>
    <ligand>
        <name>pyridoxal 5'-phosphate</name>
        <dbReference type="ChEBI" id="CHEBI:597326"/>
    </ligand>
</feature>
<protein>
    <recommendedName>
        <fullName evidence="11">Phosphoserine aminotransferase</fullName>
        <ecNumber evidence="11">2.6.1.52</ecNumber>
    </recommendedName>
    <alternativeName>
        <fullName evidence="11">Phosphohydroxythreonine aminotransferase</fullName>
        <shortName evidence="11">PSAT</shortName>
    </alternativeName>
</protein>
<evidence type="ECO:0000256" key="4">
    <source>
        <dbReference type="ARBA" id="ARBA00022576"/>
    </source>
</evidence>
<feature type="binding site" evidence="11">
    <location>
        <position position="172"/>
    </location>
    <ligand>
        <name>pyridoxal 5'-phosphate</name>
        <dbReference type="ChEBI" id="CHEBI:597326"/>
    </ligand>
</feature>
<accession>A0A2N0Z7G7</accession>
<dbReference type="InterPro" id="IPR015421">
    <property type="entry name" value="PyrdxlP-dep_Trfase_major"/>
</dbReference>
<evidence type="ECO:0000256" key="3">
    <source>
        <dbReference type="ARBA" id="ARBA00006904"/>
    </source>
</evidence>
<dbReference type="PANTHER" id="PTHR43247">
    <property type="entry name" value="PHOSPHOSERINE AMINOTRANSFERASE"/>
    <property type="match status" value="1"/>
</dbReference>
<evidence type="ECO:0000256" key="7">
    <source>
        <dbReference type="ARBA" id="ARBA00022898"/>
    </source>
</evidence>
<dbReference type="PROSITE" id="PS00595">
    <property type="entry name" value="AA_TRANSFER_CLASS_5"/>
    <property type="match status" value="1"/>
</dbReference>
<dbReference type="Gene3D" id="3.90.1150.10">
    <property type="entry name" value="Aspartate Aminotransferase, domain 1"/>
    <property type="match status" value="1"/>
</dbReference>
<evidence type="ECO:0000256" key="9">
    <source>
        <dbReference type="ARBA" id="ARBA00047630"/>
    </source>
</evidence>
<feature type="modified residue" description="N6-(pyridoxal phosphate)lysine" evidence="11">
    <location>
        <position position="196"/>
    </location>
</feature>
<evidence type="ECO:0000256" key="5">
    <source>
        <dbReference type="ARBA" id="ARBA00022605"/>
    </source>
</evidence>
<feature type="binding site" evidence="11">
    <location>
        <position position="195"/>
    </location>
    <ligand>
        <name>pyridoxal 5'-phosphate</name>
        <dbReference type="ChEBI" id="CHEBI:597326"/>
    </ligand>
</feature>
<dbReference type="FunFam" id="3.40.640.10:FF:000010">
    <property type="entry name" value="Phosphoserine aminotransferase"/>
    <property type="match status" value="1"/>
</dbReference>
<feature type="binding site" evidence="11">
    <location>
        <begin position="236"/>
        <end position="237"/>
    </location>
    <ligand>
        <name>pyridoxal 5'-phosphate</name>
        <dbReference type="ChEBI" id="CHEBI:597326"/>
    </ligand>
</feature>
<comment type="catalytic activity">
    <reaction evidence="9 11">
        <text>4-(phosphooxy)-L-threonine + 2-oxoglutarate = (R)-3-hydroxy-2-oxo-4-phosphooxybutanoate + L-glutamate</text>
        <dbReference type="Rhea" id="RHEA:16573"/>
        <dbReference type="ChEBI" id="CHEBI:16810"/>
        <dbReference type="ChEBI" id="CHEBI:29985"/>
        <dbReference type="ChEBI" id="CHEBI:58452"/>
        <dbReference type="ChEBI" id="CHEBI:58538"/>
        <dbReference type="EC" id="2.6.1.52"/>
    </reaction>
</comment>
<dbReference type="InterPro" id="IPR015422">
    <property type="entry name" value="PyrdxlP-dep_Trfase_small"/>
</dbReference>
<comment type="subunit">
    <text evidence="11">Homodimer.</text>
</comment>
<dbReference type="Pfam" id="PF00266">
    <property type="entry name" value="Aminotran_5"/>
    <property type="match status" value="1"/>
</dbReference>
<comment type="caution">
    <text evidence="14">The sequence shown here is derived from an EMBL/GenBank/DDBJ whole genome shotgun (WGS) entry which is preliminary data.</text>
</comment>
<organism evidence="14 15">
    <name type="scientific">Niallia nealsonii</name>
    <dbReference type="NCBI Taxonomy" id="115979"/>
    <lineage>
        <taxon>Bacteria</taxon>
        <taxon>Bacillati</taxon>
        <taxon>Bacillota</taxon>
        <taxon>Bacilli</taxon>
        <taxon>Bacillales</taxon>
        <taxon>Bacillaceae</taxon>
        <taxon>Niallia</taxon>
    </lineage>
</organism>
<sequence>MKRAYNFNAGPAALPEWVLQEAKNSWMNFNDTGMSIMELSHRSKDYEDVHNEAKELLSSLLSIPEDYEILFLQGGASLQFTMLPMNLLEADKVGYYTLTGVWAEKALKEASKVGEAAACTSSKESNYTYIPALEEINVPDNAAYLHITSNNTIFGTQWQSFPTDLKVPLIADMSSDILSTPLDIKQFDVIYAGAQKNLGPSGVTVVIIKKELIKKDSSLPTMLSYETHASNNSLFNTPPTLAIYLLSLVLKWVKQNGGVEGIAAINNKKAQTLYNVIDESNGFYKGHAEKNSRSKMNVTFTLQTEEITKEFLQQAKEAGFIGLNGHRSVGGCRASIYNAVPLEHVQALAAFMENFQKNYK</sequence>
<evidence type="ECO:0000313" key="14">
    <source>
        <dbReference type="EMBL" id="PKG25451.1"/>
    </source>
</evidence>
<keyword evidence="15" id="KW-1185">Reference proteome</keyword>
<comment type="function">
    <text evidence="1 11">Catalyzes the reversible conversion of 3-phosphohydroxypyruvate to phosphoserine and of 3-hydroxy-2-oxo-4-phosphonooxybutanoate to phosphohydroxythreonine.</text>
</comment>
<evidence type="ECO:0000256" key="2">
    <source>
        <dbReference type="ARBA" id="ARBA00005099"/>
    </source>
</evidence>
<evidence type="ECO:0000256" key="6">
    <source>
        <dbReference type="ARBA" id="ARBA00022679"/>
    </source>
</evidence>
<comment type="similarity">
    <text evidence="3 11">Belongs to the class-V pyridoxal-phosphate-dependent aminotransferase family. SerC subfamily.</text>
</comment>
<dbReference type="NCBIfam" id="NF003764">
    <property type="entry name" value="PRK05355.1"/>
    <property type="match status" value="1"/>
</dbReference>
<dbReference type="InterPro" id="IPR020578">
    <property type="entry name" value="Aminotrans_V_PyrdxlP_BS"/>
</dbReference>
<keyword evidence="6 11" id="KW-0808">Transferase</keyword>
<dbReference type="Gene3D" id="3.40.640.10">
    <property type="entry name" value="Type I PLP-dependent aspartate aminotransferase-like (Major domain)"/>
    <property type="match status" value="1"/>
</dbReference>
<evidence type="ECO:0000259" key="13">
    <source>
        <dbReference type="Pfam" id="PF00266"/>
    </source>
</evidence>
<feature type="binding site" evidence="11">
    <location>
        <position position="42"/>
    </location>
    <ligand>
        <name>L-glutamate</name>
        <dbReference type="ChEBI" id="CHEBI:29985"/>
    </ligand>
</feature>
<dbReference type="UniPathway" id="UPA00135">
    <property type="reaction ID" value="UER00197"/>
</dbReference>
<keyword evidence="7 11" id="KW-0663">Pyridoxal phosphate</keyword>
<feature type="binding site" evidence="11">
    <location>
        <begin position="76"/>
        <end position="77"/>
    </location>
    <ligand>
        <name>pyridoxal 5'-phosphate</name>
        <dbReference type="ChEBI" id="CHEBI:597326"/>
    </ligand>
</feature>
<dbReference type="PANTHER" id="PTHR43247:SF1">
    <property type="entry name" value="PHOSPHOSERINE AMINOTRANSFERASE"/>
    <property type="match status" value="1"/>
</dbReference>
<dbReference type="AlphaFoldDB" id="A0A2N0Z7G7"/>
<dbReference type="GO" id="GO:0004648">
    <property type="term" value="F:O-phospho-L-serine:2-oxoglutarate aminotransferase activity"/>
    <property type="evidence" value="ECO:0007669"/>
    <property type="project" value="UniProtKB-UniRule"/>
</dbReference>
<comment type="catalytic activity">
    <reaction evidence="10 11 12">
        <text>O-phospho-L-serine + 2-oxoglutarate = 3-phosphooxypyruvate + L-glutamate</text>
        <dbReference type="Rhea" id="RHEA:14329"/>
        <dbReference type="ChEBI" id="CHEBI:16810"/>
        <dbReference type="ChEBI" id="CHEBI:18110"/>
        <dbReference type="ChEBI" id="CHEBI:29985"/>
        <dbReference type="ChEBI" id="CHEBI:57524"/>
        <dbReference type="EC" id="2.6.1.52"/>
    </reaction>
</comment>
<keyword evidence="8 11" id="KW-0718">Serine biosynthesis</keyword>
<comment type="cofactor">
    <cofactor evidence="11">
        <name>pyridoxal 5'-phosphate</name>
        <dbReference type="ChEBI" id="CHEBI:597326"/>
    </cofactor>
    <text evidence="11">Binds 1 pyridoxal phosphate per subunit.</text>
</comment>
<feature type="binding site" evidence="11">
    <location>
        <position position="152"/>
    </location>
    <ligand>
        <name>pyridoxal 5'-phosphate</name>
        <dbReference type="ChEBI" id="CHEBI:597326"/>
    </ligand>
</feature>
<dbReference type="InterPro" id="IPR000192">
    <property type="entry name" value="Aminotrans_V_dom"/>
</dbReference>
<name>A0A2N0Z7G7_9BACI</name>
<dbReference type="HAMAP" id="MF_00160">
    <property type="entry name" value="SerC_aminotrans_5"/>
    <property type="match status" value="1"/>
</dbReference>
<dbReference type="EC" id="2.6.1.52" evidence="11"/>
<dbReference type="FunFam" id="3.90.1150.10:FF:000006">
    <property type="entry name" value="Phosphoserine aminotransferase"/>
    <property type="match status" value="1"/>
</dbReference>
<evidence type="ECO:0000256" key="1">
    <source>
        <dbReference type="ARBA" id="ARBA00003483"/>
    </source>
</evidence>
<evidence type="ECO:0000313" key="15">
    <source>
        <dbReference type="Proteomes" id="UP000233375"/>
    </source>
</evidence>
<dbReference type="EMBL" id="PISE01000003">
    <property type="protein sequence ID" value="PKG25451.1"/>
    <property type="molecule type" value="Genomic_DNA"/>
</dbReference>
<comment type="caution">
    <text evidence="11">Lacks conserved residue(s) required for the propagation of feature annotation.</text>
</comment>
<evidence type="ECO:0000256" key="12">
    <source>
        <dbReference type="RuleBase" id="RU004505"/>
    </source>
</evidence>
<dbReference type="CDD" id="cd00611">
    <property type="entry name" value="PSAT_like"/>
    <property type="match status" value="1"/>
</dbReference>
<reference evidence="14 15" key="1">
    <citation type="journal article" date="2003" name="Int. J. Syst. Evol. Microbiol.">
        <title>Bacillus nealsonii sp. nov., isolated from a spacecraft-assembly facility, whose spores are gamma-radiation resistant.</title>
        <authorList>
            <person name="Venkateswaran K."/>
            <person name="Kempf M."/>
            <person name="Chen F."/>
            <person name="Satomi M."/>
            <person name="Nicholson W."/>
            <person name="Kern R."/>
        </authorList>
    </citation>
    <scope>NUCLEOTIDE SEQUENCE [LARGE SCALE GENOMIC DNA]</scope>
    <source>
        <strain evidence="14 15">FO-92</strain>
    </source>
</reference>
<keyword evidence="5 11" id="KW-0028">Amino-acid biosynthesis</keyword>
<keyword evidence="11" id="KW-0963">Cytoplasm</keyword>
<dbReference type="OrthoDB" id="9809412at2"/>
<proteinExistence type="inferred from homology"/>
<dbReference type="InterPro" id="IPR015424">
    <property type="entry name" value="PyrdxlP-dep_Trfase"/>
</dbReference>
<dbReference type="PIRSF" id="PIRSF000525">
    <property type="entry name" value="SerC"/>
    <property type="match status" value="1"/>
</dbReference>
<comment type="pathway">
    <text evidence="2 11 12">Amino-acid biosynthesis; L-serine biosynthesis; L-serine from 3-phospho-D-glycerate: step 2/3.</text>
</comment>
<dbReference type="GO" id="GO:0030170">
    <property type="term" value="F:pyridoxal phosphate binding"/>
    <property type="evidence" value="ECO:0007669"/>
    <property type="project" value="UniProtKB-UniRule"/>
</dbReference>
<dbReference type="NCBIfam" id="TIGR01364">
    <property type="entry name" value="serC_1"/>
    <property type="match status" value="1"/>
</dbReference>
<dbReference type="GO" id="GO:0006564">
    <property type="term" value="P:L-serine biosynthetic process"/>
    <property type="evidence" value="ECO:0007669"/>
    <property type="project" value="UniProtKB-UniRule"/>
</dbReference>
<evidence type="ECO:0000256" key="8">
    <source>
        <dbReference type="ARBA" id="ARBA00023299"/>
    </source>
</evidence>
<comment type="subcellular location">
    <subcellularLocation>
        <location evidence="11">Cytoplasm</location>
    </subcellularLocation>
</comment>
<dbReference type="SUPFAM" id="SSF53383">
    <property type="entry name" value="PLP-dependent transferases"/>
    <property type="match status" value="1"/>
</dbReference>